<organism evidence="1 2">
    <name type="scientific">Tetragonisca angustula</name>
    <dbReference type="NCBI Taxonomy" id="166442"/>
    <lineage>
        <taxon>Eukaryota</taxon>
        <taxon>Metazoa</taxon>
        <taxon>Ecdysozoa</taxon>
        <taxon>Arthropoda</taxon>
        <taxon>Hexapoda</taxon>
        <taxon>Insecta</taxon>
        <taxon>Pterygota</taxon>
        <taxon>Neoptera</taxon>
        <taxon>Endopterygota</taxon>
        <taxon>Hymenoptera</taxon>
        <taxon>Apocrita</taxon>
        <taxon>Aculeata</taxon>
        <taxon>Apoidea</taxon>
        <taxon>Anthophila</taxon>
        <taxon>Apidae</taxon>
        <taxon>Tetragonisca</taxon>
    </lineage>
</organism>
<evidence type="ECO:0000313" key="1">
    <source>
        <dbReference type="EMBL" id="KAK9301312.1"/>
    </source>
</evidence>
<dbReference type="Proteomes" id="UP001432146">
    <property type="component" value="Unassembled WGS sequence"/>
</dbReference>
<reference evidence="1 2" key="1">
    <citation type="submission" date="2024-05" db="EMBL/GenBank/DDBJ databases">
        <title>The nuclear and mitochondrial genome assemblies of Tetragonisca angustula (Apidae: Meliponini), a tiny yet remarkable pollinator in the Neotropics.</title>
        <authorList>
            <person name="Ferrari R."/>
            <person name="Ricardo P.C."/>
            <person name="Dias F.C."/>
            <person name="Araujo N.S."/>
            <person name="Soares D.O."/>
            <person name="Zhou Q.-S."/>
            <person name="Zhu C.-D."/>
            <person name="Coutinho L."/>
            <person name="Airas M.C."/>
            <person name="Batista T.M."/>
        </authorList>
    </citation>
    <scope>NUCLEOTIDE SEQUENCE [LARGE SCALE GENOMIC DNA]</scope>
    <source>
        <strain evidence="1">ASF017062</strain>
        <tissue evidence="1">Abdomen</tissue>
    </source>
</reference>
<evidence type="ECO:0000313" key="2">
    <source>
        <dbReference type="Proteomes" id="UP001432146"/>
    </source>
</evidence>
<gene>
    <name evidence="1" type="ORF">QLX08_006369</name>
</gene>
<dbReference type="EMBL" id="JAWNGG020000115">
    <property type="protein sequence ID" value="KAK9301312.1"/>
    <property type="molecule type" value="Genomic_DNA"/>
</dbReference>
<sequence>MENHEKVCQLLIKNINQLNESIKHSPYVNLFTTHLTRCDNHTEDGDFVNFLQNVLNTFHHFADECFEYSKCNEQSEETCEISHSLKVSNFYITHEVISACVKVPPTEAYECIRIMDEVFTSH</sequence>
<name>A0AAW0ZU52_9HYME</name>
<accession>A0AAW0ZU52</accession>
<proteinExistence type="predicted"/>
<dbReference type="AlphaFoldDB" id="A0AAW0ZU52"/>
<comment type="caution">
    <text evidence="1">The sequence shown here is derived from an EMBL/GenBank/DDBJ whole genome shotgun (WGS) entry which is preliminary data.</text>
</comment>
<keyword evidence="2" id="KW-1185">Reference proteome</keyword>
<protein>
    <submittedName>
        <fullName evidence="1">Uncharacterized protein</fullName>
    </submittedName>
</protein>